<comment type="subcellular location">
    <subcellularLocation>
        <location evidence="1">Membrane</location>
    </subcellularLocation>
</comment>
<dbReference type="GO" id="GO:0006895">
    <property type="term" value="P:Golgi to endosome transport"/>
    <property type="evidence" value="ECO:0007669"/>
    <property type="project" value="TreeGrafter"/>
</dbReference>
<evidence type="ECO:0000256" key="5">
    <source>
        <dbReference type="SAM" id="MobiDB-lite"/>
    </source>
</evidence>
<name>A0A1R1PGL3_ZANCU</name>
<dbReference type="Gene3D" id="2.10.70.80">
    <property type="match status" value="1"/>
</dbReference>
<dbReference type="Pfam" id="PF15902">
    <property type="entry name" value="Sortilin-Vps10"/>
    <property type="match status" value="3"/>
</dbReference>
<keyword evidence="4" id="KW-0325">Glycoprotein</keyword>
<dbReference type="PANTHER" id="PTHR12106:SF27">
    <property type="entry name" value="SORTILIN-RELATED RECEPTOR"/>
    <property type="match status" value="1"/>
</dbReference>
<dbReference type="GO" id="GO:0016020">
    <property type="term" value="C:membrane"/>
    <property type="evidence" value="ECO:0007669"/>
    <property type="project" value="UniProtKB-SubCell"/>
</dbReference>
<evidence type="ECO:0000259" key="7">
    <source>
        <dbReference type="SMART" id="SM00602"/>
    </source>
</evidence>
<dbReference type="InterPro" id="IPR015943">
    <property type="entry name" value="WD40/YVTN_repeat-like_dom_sf"/>
</dbReference>
<evidence type="ECO:0000256" key="1">
    <source>
        <dbReference type="ARBA" id="ARBA00004370"/>
    </source>
</evidence>
<sequence length="2366" mass="261142">MLLWKGSNNELSVCRRYGALSGIMGVLYQLERLVLFVAVFSGGIANAIDTRDGVSITSNSFENKLVDLKYFEEGKVVLGLEESVGTIHISRDSGETWESVKSISGAAHIEIHPYAKSTAIVLTEGKTHYITRDLGKNWTLFSTPEKPALQGKHPLQFNAANSEYIIYTGEKCTNKWKGVTYKQKCQPEWYYTVTGFREEVGSVKQILPTGRTAGKCIWGKSMPGIEAVSQKMLICTENEHTSDNVNQRETSLGARAIVSEDFFETEKEIKFRINSTKDHVVDVFALNQYLVMVLSKETHGDVERRETQDVIVSTDGKDWVQSIFAEETGKDSSISAFVPTQPFMQLLAQLDGGEADIYRCDSSGRQFMRVLSRISVNKDGEAEISTVKGVEGVFIANVVESGVSGLISKKKVKRTKITFDGGISWRYLEAPDKDIQDKSHSCGVFEKDREGRCALHLQAMKTQANKHFETGTEMAPGLMVGVGTVGDRVAELDRCDTFISEDGGVTWKAALEGAYMHGITGTGQGIVMVKTGEEISEFKYSSDRGRTWKSGELGYKLKVMGLISGRNVKEDSVVVVGEKTSSKGVLGGSKYVMVKIEVKRWERECEVNKESPGRGDDVEIFQFGGTATATGGCVMGVKTQYLRRKAEADCKITGENKMVFKTEICECIDADFECEYGFLSAGEGKCVAKTSPEPGAKDCRNGEKTYFGSSGYKKRVGNKCKGGKADGKDKSVEYQCEETRSGGDGFGIQSTMEMGAKADANIEHSSKTFLKLKDITPFKNTSHIVVVDKKGKLFHSGDNGKKWEEISIEKELGKEAEMAKIITDPYVKGRGFGMTSSGEILVTEDAGTSWKQKFKLPEKPSVLNVEQVMDFHMDNPDWILFIGSTECPKCYTTAYISFDFGKNWKKIATYVEKCVFGKVEKFKIASKASVICSVWHESKGYQDELQKERKSNYIEMVIIDGERASNKQVLERGSNGHVTGFLVYSKYLIYSSEVDYLNEDNVVARQVELRISTDGKKVVVPELPPNMPPGLRENGYTLLQTNSGGLLLDVEEKVEGKEKENAIVWGTLLASNEEGTAFHVVLEKTNRNMYGDVDVENVSGVDGVIIANRIINTEAAGQIGIAKNLQTVISYDDGYTWQPIMAVSEEEEQKGTKKSNLKMCEGCSIHLRGRAVAGQSGGLYGVNSAPGYWIGVGSVGTYFDKSSEMSMFITTDAGRSWNQLAEGEQLYEWGDYGGILVMTDKTANTLKYTMDMGKTVSEYKFSSERMAIRAIWNGYKSIGSQFLIVGKTETDSSELVHVDFSKMEVEKCSATDFQSLKNPMCYMGEQRSYSVRKPNVVCRANPNPELGDGGLERDSKVPETQVDECRCSRIDFECESGFWLNGNGECELIGQDVDQPANCKPGTKYLGRSGYVRKKGTKCTGGKEYSGKVERICGAAGGIVIHSTKLDTGVESIEYFANSDHAIMITKTHKMLVSKDGGKSWADAEGIGAANVLGVDMDPFFKDSAIVVTDSETAYLTHDLGSNFVKIKLPAKPSIRDWPVLRHHKDRQEVMVYLGRQDGCSLSENMILPHRGRCSTKAYYTTDGGVTWEIIDGDLGRGGCYFVRRRDTFGHLGTRLVCSFVPPTSSSKNFMIEASDSYFKHDRKQLSNSAVDMTYDGSYFVIPESYPITRGLLQLKLSMDGQSTAYAHFPGDKYTLRSAYTVLSTSDFAGSVMLHMTESDRAGMEYGTLYISNSNGTYYKKALEHVNRNKDGYVDFEMIAGMNSTILANIVTNHNSVFGSKKKQLRTVISVDAGSTWRYLNAPKKPLKGKSYGCNVKKNEVCGLNLHGFTQVSDSQNIYSASGAVGLVMGIGNVGAQLGSIEDSSLFLSRDGGFTFNQVSTGPKLFEFADHGAILVICDRLLPINYVEYSLDFGLTWNKLMFENERVLTPEMLTTEESSTTRKMVLVASVPGLAKTVVMNLDFTGAQPRMCHFDPADEPNNRNKDDFELWTLASNSERGKIAFGHSVGDYYQDNTGCVLGTKTKFFRKIASKKCYVGNEHRQLAKVVEHCPCTKSDFECDYNFEPTYSRLGGGFSCRLVLGKIPKRTYCSANGLNDDGYFYYSSGYRIMPYSACDRANSKSIKMDEPIKLMCPGKAAQVALFWAFMLPLTFFALALLAYLAYTNPDMKLAQLVLVIVEGIKFAMVTVIDSIRHVELFRRQYHALPSEDMEIDDTQDNQTASTANNVFTTVAYVSKLSFSLLYSSTLEFMLLFSNIALPTELNNRFRNYVFSRAPMPTGPISITNINTTSNTNVNMNMNTGMTSQSNAEVLFDEFAVSNDNNNNGGGNGGGSGNGSGFGHGKDGSGSDNDEYDGYNIGGVLHNGTPG</sequence>
<dbReference type="InterPro" id="IPR050310">
    <property type="entry name" value="VPS10-sortilin"/>
</dbReference>
<feature type="transmembrane region" description="Helical" evidence="6">
    <location>
        <begin position="2140"/>
        <end position="2162"/>
    </location>
</feature>
<dbReference type="Gene3D" id="2.130.10.10">
    <property type="entry name" value="YVTN repeat-like/Quinoprotein amine dehydrogenase"/>
    <property type="match status" value="2"/>
</dbReference>
<evidence type="ECO:0000256" key="3">
    <source>
        <dbReference type="ARBA" id="ARBA00023136"/>
    </source>
</evidence>
<evidence type="ECO:0000256" key="6">
    <source>
        <dbReference type="SAM" id="Phobius"/>
    </source>
</evidence>
<feature type="region of interest" description="Disordered" evidence="5">
    <location>
        <begin position="2316"/>
        <end position="2366"/>
    </location>
</feature>
<protein>
    <submittedName>
        <fullName evidence="8">Vacuolar protein sorting/targeting protein 10</fullName>
    </submittedName>
</protein>
<proteinExistence type="predicted"/>
<dbReference type="InterPro" id="IPR031777">
    <property type="entry name" value="Sortilin_C"/>
</dbReference>
<dbReference type="GO" id="GO:0006623">
    <property type="term" value="P:protein targeting to vacuole"/>
    <property type="evidence" value="ECO:0007669"/>
    <property type="project" value="TreeGrafter"/>
</dbReference>
<dbReference type="GO" id="GO:0006896">
    <property type="term" value="P:Golgi to vacuole transport"/>
    <property type="evidence" value="ECO:0007669"/>
    <property type="project" value="TreeGrafter"/>
</dbReference>
<feature type="domain" description="VPS10" evidence="7">
    <location>
        <begin position="1460"/>
        <end position="2137"/>
    </location>
</feature>
<dbReference type="InterPro" id="IPR031778">
    <property type="entry name" value="Sortilin_N"/>
</dbReference>
<feature type="domain" description="VPS10" evidence="7">
    <location>
        <begin position="782"/>
        <end position="1438"/>
    </location>
</feature>
<accession>A0A1R1PGL3</accession>
<dbReference type="Pfam" id="PF15901">
    <property type="entry name" value="Sortilin_C"/>
    <property type="match status" value="3"/>
</dbReference>
<dbReference type="InterPro" id="IPR006581">
    <property type="entry name" value="VPS10"/>
</dbReference>
<dbReference type="GO" id="GO:0005829">
    <property type="term" value="C:cytosol"/>
    <property type="evidence" value="ECO:0007669"/>
    <property type="project" value="GOC"/>
</dbReference>
<dbReference type="SMART" id="SM00602">
    <property type="entry name" value="VPS10"/>
    <property type="match status" value="3"/>
</dbReference>
<feature type="compositionally biased region" description="Gly residues" evidence="5">
    <location>
        <begin position="2323"/>
        <end position="2338"/>
    </location>
</feature>
<evidence type="ECO:0000313" key="8">
    <source>
        <dbReference type="EMBL" id="OMH80135.1"/>
    </source>
</evidence>
<keyword evidence="2" id="KW-0677">Repeat</keyword>
<comment type="caution">
    <text evidence="8">The sequence shown here is derived from an EMBL/GenBank/DDBJ whole genome shotgun (WGS) entry which is preliminary data.</text>
</comment>
<organism evidence="8 9">
    <name type="scientific">Zancudomyces culisetae</name>
    <name type="common">Gut fungus</name>
    <name type="synonym">Smittium culisetae</name>
    <dbReference type="NCBI Taxonomy" id="1213189"/>
    <lineage>
        <taxon>Eukaryota</taxon>
        <taxon>Fungi</taxon>
        <taxon>Fungi incertae sedis</taxon>
        <taxon>Zoopagomycota</taxon>
        <taxon>Kickxellomycotina</taxon>
        <taxon>Harpellomycetes</taxon>
        <taxon>Harpellales</taxon>
        <taxon>Legeriomycetaceae</taxon>
        <taxon>Zancudomyces</taxon>
    </lineage>
</organism>
<dbReference type="OrthoDB" id="443634at2759"/>
<evidence type="ECO:0000313" key="9">
    <source>
        <dbReference type="Proteomes" id="UP000188320"/>
    </source>
</evidence>
<dbReference type="Proteomes" id="UP000188320">
    <property type="component" value="Unassembled WGS sequence"/>
</dbReference>
<evidence type="ECO:0000256" key="2">
    <source>
        <dbReference type="ARBA" id="ARBA00022737"/>
    </source>
</evidence>
<dbReference type="GO" id="GO:0005794">
    <property type="term" value="C:Golgi apparatus"/>
    <property type="evidence" value="ECO:0007669"/>
    <property type="project" value="TreeGrafter"/>
</dbReference>
<evidence type="ECO:0000256" key="4">
    <source>
        <dbReference type="ARBA" id="ARBA00023180"/>
    </source>
</evidence>
<dbReference type="EMBL" id="LSSK01001297">
    <property type="protein sequence ID" value="OMH80135.1"/>
    <property type="molecule type" value="Genomic_DNA"/>
</dbReference>
<reference evidence="9" key="1">
    <citation type="submission" date="2017-01" db="EMBL/GenBank/DDBJ databases">
        <authorList>
            <person name="Wang Y."/>
            <person name="White M."/>
            <person name="Kvist S."/>
            <person name="Moncalvo J.-M."/>
        </authorList>
    </citation>
    <scope>NUCLEOTIDE SEQUENCE [LARGE SCALE GENOMIC DNA]</scope>
    <source>
        <strain evidence="9">COL-18-3</strain>
    </source>
</reference>
<dbReference type="PANTHER" id="PTHR12106">
    <property type="entry name" value="SORTILIN RELATED"/>
    <property type="match status" value="1"/>
</dbReference>
<dbReference type="Gene3D" id="3.30.60.270">
    <property type="match status" value="3"/>
</dbReference>
<dbReference type="SUPFAM" id="SSF110296">
    <property type="entry name" value="Oligoxyloglucan reducing end-specific cellobiohydrolase"/>
    <property type="match status" value="3"/>
</dbReference>
<keyword evidence="6" id="KW-0812">Transmembrane</keyword>
<feature type="non-terminal residue" evidence="8">
    <location>
        <position position="2366"/>
    </location>
</feature>
<feature type="transmembrane region" description="Helical" evidence="6">
    <location>
        <begin position="2169"/>
        <end position="2188"/>
    </location>
</feature>
<gene>
    <name evidence="8" type="ORF">AX774_g6426</name>
</gene>
<keyword evidence="6" id="KW-1133">Transmembrane helix</keyword>
<keyword evidence="3 6" id="KW-0472">Membrane</keyword>
<feature type="domain" description="VPS10" evidence="7">
    <location>
        <begin position="75"/>
        <end position="739"/>
    </location>
</feature>
<keyword evidence="9" id="KW-1185">Reference proteome</keyword>